<organism evidence="1 2">
    <name type="scientific">Holothuria leucospilota</name>
    <name type="common">Black long sea cucumber</name>
    <name type="synonym">Mertensiothuria leucospilota</name>
    <dbReference type="NCBI Taxonomy" id="206669"/>
    <lineage>
        <taxon>Eukaryota</taxon>
        <taxon>Metazoa</taxon>
        <taxon>Echinodermata</taxon>
        <taxon>Eleutherozoa</taxon>
        <taxon>Echinozoa</taxon>
        <taxon>Holothuroidea</taxon>
        <taxon>Aspidochirotacea</taxon>
        <taxon>Aspidochirotida</taxon>
        <taxon>Holothuriidae</taxon>
        <taxon>Holothuria</taxon>
    </lineage>
</organism>
<comment type="caution">
    <text evidence="1">The sequence shown here is derived from an EMBL/GenBank/DDBJ whole genome shotgun (WGS) entry which is preliminary data.</text>
</comment>
<evidence type="ECO:0000313" key="1">
    <source>
        <dbReference type="EMBL" id="KAJ8023971.1"/>
    </source>
</evidence>
<gene>
    <name evidence="1" type="ORF">HOLleu_36562</name>
</gene>
<accession>A0A9Q0YRF7</accession>
<dbReference type="AlphaFoldDB" id="A0A9Q0YRF7"/>
<name>A0A9Q0YRF7_HOLLE</name>
<dbReference type="EMBL" id="JAIZAY010000019">
    <property type="protein sequence ID" value="KAJ8023971.1"/>
    <property type="molecule type" value="Genomic_DNA"/>
</dbReference>
<keyword evidence="2" id="KW-1185">Reference proteome</keyword>
<dbReference type="OrthoDB" id="10055412at2759"/>
<proteinExistence type="predicted"/>
<protein>
    <recommendedName>
        <fullName evidence="3">GIY-YIG domain-containing protein</fullName>
    </recommendedName>
</protein>
<sequence>MRRKYISRGFRAIRIGTKRKRMQCANVKTSVEKRFLELLDKHFPKKHPLHKLFNKNNVKISYSCMPNFKQKIQRHNFKVTSNKTPQQACNCTQKGNCPVNGDCMKKYVVYRADETSKGSTMTYIGMTGGSFKLRYNNHLKSFRHEKYKNETELSKHICNLTRSNSTYDVKSSILSVCFTSQASRNQCTLCIQDKLCILSMRSKCNLLNSR</sequence>
<dbReference type="Proteomes" id="UP001152320">
    <property type="component" value="Chromosome 19"/>
</dbReference>
<evidence type="ECO:0008006" key="3">
    <source>
        <dbReference type="Google" id="ProtNLM"/>
    </source>
</evidence>
<evidence type="ECO:0000313" key="2">
    <source>
        <dbReference type="Proteomes" id="UP001152320"/>
    </source>
</evidence>
<reference evidence="1" key="1">
    <citation type="submission" date="2021-10" db="EMBL/GenBank/DDBJ databases">
        <title>Tropical sea cucumber genome reveals ecological adaptation and Cuvierian tubules defense mechanism.</title>
        <authorList>
            <person name="Chen T."/>
        </authorList>
    </citation>
    <scope>NUCLEOTIDE SEQUENCE</scope>
    <source>
        <strain evidence="1">Nanhai2018</strain>
        <tissue evidence="1">Muscle</tissue>
    </source>
</reference>